<dbReference type="EMBL" id="CAMKVN010002274">
    <property type="protein sequence ID" value="CAI2180362.1"/>
    <property type="molecule type" value="Genomic_DNA"/>
</dbReference>
<comment type="caution">
    <text evidence="1">The sequence shown here is derived from an EMBL/GenBank/DDBJ whole genome shotgun (WGS) entry which is preliminary data.</text>
</comment>
<protein>
    <submittedName>
        <fullName evidence="1">202_t:CDS:1</fullName>
    </submittedName>
</protein>
<dbReference type="AlphaFoldDB" id="A0A9W4WR84"/>
<accession>A0A9W4WR84</accession>
<evidence type="ECO:0000313" key="2">
    <source>
        <dbReference type="Proteomes" id="UP001153678"/>
    </source>
</evidence>
<sequence length="67" mass="7485">PLSQVQGHIVWIQNKVVTGVWTKTAATSDGQTYIDIEGAYAHKGYHLEIPNNVETFSLIFIVDNNKN</sequence>
<feature type="non-terminal residue" evidence="1">
    <location>
        <position position="1"/>
    </location>
</feature>
<reference evidence="1" key="1">
    <citation type="submission" date="2022-08" db="EMBL/GenBank/DDBJ databases">
        <authorList>
            <person name="Kallberg Y."/>
            <person name="Tangrot J."/>
            <person name="Rosling A."/>
        </authorList>
    </citation>
    <scope>NUCLEOTIDE SEQUENCE</scope>
    <source>
        <strain evidence="1">Wild A</strain>
    </source>
</reference>
<organism evidence="1 2">
    <name type="scientific">Funneliformis geosporum</name>
    <dbReference type="NCBI Taxonomy" id="1117311"/>
    <lineage>
        <taxon>Eukaryota</taxon>
        <taxon>Fungi</taxon>
        <taxon>Fungi incertae sedis</taxon>
        <taxon>Mucoromycota</taxon>
        <taxon>Glomeromycotina</taxon>
        <taxon>Glomeromycetes</taxon>
        <taxon>Glomerales</taxon>
        <taxon>Glomeraceae</taxon>
        <taxon>Funneliformis</taxon>
    </lineage>
</organism>
<gene>
    <name evidence="1" type="ORF">FWILDA_LOCUS9544</name>
</gene>
<dbReference type="Proteomes" id="UP001153678">
    <property type="component" value="Unassembled WGS sequence"/>
</dbReference>
<name>A0A9W4WR84_9GLOM</name>
<keyword evidence="2" id="KW-1185">Reference proteome</keyword>
<evidence type="ECO:0000313" key="1">
    <source>
        <dbReference type="EMBL" id="CAI2180362.1"/>
    </source>
</evidence>
<proteinExistence type="predicted"/>